<sequence length="130" mass="12977">MSTTVTDPTPQGPEEPRNGRPQEGPAPAGTRPGSWAYALAGMDCYGYGLGYDYWTALHGAGREGDPHRAEVRRSGEAAAPRSHTGRTVALAIGGLVAAAAVGAGLVLGLGGHSATPAATPVAAATTGTRT</sequence>
<accession>A0ABP8WCF5</accession>
<feature type="region of interest" description="Disordered" evidence="1">
    <location>
        <begin position="1"/>
        <end position="33"/>
    </location>
</feature>
<feature type="region of interest" description="Disordered" evidence="1">
    <location>
        <begin position="60"/>
        <end position="84"/>
    </location>
</feature>
<keyword evidence="2" id="KW-0472">Membrane</keyword>
<evidence type="ECO:0000313" key="3">
    <source>
        <dbReference type="EMBL" id="GAA4686571.1"/>
    </source>
</evidence>
<proteinExistence type="predicted"/>
<feature type="compositionally biased region" description="Basic and acidic residues" evidence="1">
    <location>
        <begin position="60"/>
        <end position="75"/>
    </location>
</feature>
<organism evidence="3 4">
    <name type="scientific">Pseudonocardia yuanmonensis</name>
    <dbReference type="NCBI Taxonomy" id="1095914"/>
    <lineage>
        <taxon>Bacteria</taxon>
        <taxon>Bacillati</taxon>
        <taxon>Actinomycetota</taxon>
        <taxon>Actinomycetes</taxon>
        <taxon>Pseudonocardiales</taxon>
        <taxon>Pseudonocardiaceae</taxon>
        <taxon>Pseudonocardia</taxon>
    </lineage>
</organism>
<evidence type="ECO:0000256" key="1">
    <source>
        <dbReference type="SAM" id="MobiDB-lite"/>
    </source>
</evidence>
<feature type="transmembrane region" description="Helical" evidence="2">
    <location>
        <begin position="88"/>
        <end position="110"/>
    </location>
</feature>
<dbReference type="Proteomes" id="UP001500325">
    <property type="component" value="Unassembled WGS sequence"/>
</dbReference>
<evidence type="ECO:0000313" key="4">
    <source>
        <dbReference type="Proteomes" id="UP001500325"/>
    </source>
</evidence>
<name>A0ABP8WCF5_9PSEU</name>
<dbReference type="EMBL" id="BAABIC010000006">
    <property type="protein sequence ID" value="GAA4686571.1"/>
    <property type="molecule type" value="Genomic_DNA"/>
</dbReference>
<keyword evidence="2" id="KW-1133">Transmembrane helix</keyword>
<dbReference type="RefSeq" id="WP_345380315.1">
    <property type="nucleotide sequence ID" value="NZ_BAABIC010000006.1"/>
</dbReference>
<evidence type="ECO:0000256" key="2">
    <source>
        <dbReference type="SAM" id="Phobius"/>
    </source>
</evidence>
<reference evidence="4" key="1">
    <citation type="journal article" date="2019" name="Int. J. Syst. Evol. Microbiol.">
        <title>The Global Catalogue of Microorganisms (GCM) 10K type strain sequencing project: providing services to taxonomists for standard genome sequencing and annotation.</title>
        <authorList>
            <consortium name="The Broad Institute Genomics Platform"/>
            <consortium name="The Broad Institute Genome Sequencing Center for Infectious Disease"/>
            <person name="Wu L."/>
            <person name="Ma J."/>
        </authorList>
    </citation>
    <scope>NUCLEOTIDE SEQUENCE [LARGE SCALE GENOMIC DNA]</scope>
    <source>
        <strain evidence="4">JCM 18055</strain>
    </source>
</reference>
<comment type="caution">
    <text evidence="3">The sequence shown here is derived from an EMBL/GenBank/DDBJ whole genome shotgun (WGS) entry which is preliminary data.</text>
</comment>
<keyword evidence="4" id="KW-1185">Reference proteome</keyword>
<protein>
    <submittedName>
        <fullName evidence="3">Uncharacterized protein</fullName>
    </submittedName>
</protein>
<gene>
    <name evidence="3" type="ORF">GCM10023215_22610</name>
</gene>
<keyword evidence="2" id="KW-0812">Transmembrane</keyword>